<feature type="compositionally biased region" description="Basic residues" evidence="1">
    <location>
        <begin position="1"/>
        <end position="11"/>
    </location>
</feature>
<dbReference type="EMBL" id="GBRH01159650">
    <property type="protein sequence ID" value="JAE38246.1"/>
    <property type="molecule type" value="Transcribed_RNA"/>
</dbReference>
<accession>A0A0A9HTN5</accession>
<proteinExistence type="predicted"/>
<dbReference type="AlphaFoldDB" id="A0A0A9HTN5"/>
<organism evidence="2">
    <name type="scientific">Arundo donax</name>
    <name type="common">Giant reed</name>
    <name type="synonym">Donax arundinaceus</name>
    <dbReference type="NCBI Taxonomy" id="35708"/>
    <lineage>
        <taxon>Eukaryota</taxon>
        <taxon>Viridiplantae</taxon>
        <taxon>Streptophyta</taxon>
        <taxon>Embryophyta</taxon>
        <taxon>Tracheophyta</taxon>
        <taxon>Spermatophyta</taxon>
        <taxon>Magnoliopsida</taxon>
        <taxon>Liliopsida</taxon>
        <taxon>Poales</taxon>
        <taxon>Poaceae</taxon>
        <taxon>PACMAD clade</taxon>
        <taxon>Arundinoideae</taxon>
        <taxon>Arundineae</taxon>
        <taxon>Arundo</taxon>
    </lineage>
</organism>
<evidence type="ECO:0000256" key="1">
    <source>
        <dbReference type="SAM" id="MobiDB-lite"/>
    </source>
</evidence>
<reference evidence="2" key="1">
    <citation type="submission" date="2014-09" db="EMBL/GenBank/DDBJ databases">
        <authorList>
            <person name="Magalhaes I.L.F."/>
            <person name="Oliveira U."/>
            <person name="Santos F.R."/>
            <person name="Vidigal T.H.D.A."/>
            <person name="Brescovit A.D."/>
            <person name="Santos A.J."/>
        </authorList>
    </citation>
    <scope>NUCLEOTIDE SEQUENCE</scope>
    <source>
        <tissue evidence="2">Shoot tissue taken approximately 20 cm above the soil surface</tissue>
    </source>
</reference>
<evidence type="ECO:0000313" key="2">
    <source>
        <dbReference type="EMBL" id="JAE38246.1"/>
    </source>
</evidence>
<sequence length="90" mass="9133">MDRPGSRKRRGTGAPAAGATPAGAAPATSVAPDAVAPATRAPTVAPHMLELLLPVHGGHRRLMAAPSQLICLQAAQNDQILPFWCCCAAG</sequence>
<protein>
    <submittedName>
        <fullName evidence="2">Uncharacterized protein</fullName>
    </submittedName>
</protein>
<feature type="compositionally biased region" description="Low complexity" evidence="1">
    <location>
        <begin position="12"/>
        <end position="35"/>
    </location>
</feature>
<name>A0A0A9HTN5_ARUDO</name>
<feature type="region of interest" description="Disordered" evidence="1">
    <location>
        <begin position="1"/>
        <end position="35"/>
    </location>
</feature>
<reference evidence="2" key="2">
    <citation type="journal article" date="2015" name="Data Brief">
        <title>Shoot transcriptome of the giant reed, Arundo donax.</title>
        <authorList>
            <person name="Barrero R.A."/>
            <person name="Guerrero F.D."/>
            <person name="Moolhuijzen P."/>
            <person name="Goolsby J.A."/>
            <person name="Tidwell J."/>
            <person name="Bellgard S.E."/>
            <person name="Bellgard M.I."/>
        </authorList>
    </citation>
    <scope>NUCLEOTIDE SEQUENCE</scope>
    <source>
        <tissue evidence="2">Shoot tissue taken approximately 20 cm above the soil surface</tissue>
    </source>
</reference>